<dbReference type="InterPro" id="IPR036331">
    <property type="entry name" value="Chagasin-like_sf"/>
</dbReference>
<dbReference type="HOGENOM" id="CLU_102057_0_0_2"/>
<dbReference type="InParanoid" id="Q2FMW4"/>
<organism evidence="4 5">
    <name type="scientific">Methanospirillum hungatei JF-1 (strain ATCC 27890 / DSM 864 / NBRC 100397 / JF-1)</name>
    <dbReference type="NCBI Taxonomy" id="323259"/>
    <lineage>
        <taxon>Archaea</taxon>
        <taxon>Methanobacteriati</taxon>
        <taxon>Methanobacteriota</taxon>
        <taxon>Stenosarchaea group</taxon>
        <taxon>Methanomicrobia</taxon>
        <taxon>Methanomicrobiales</taxon>
        <taxon>Methanospirillaceae</taxon>
        <taxon>Methanospirillum</taxon>
    </lineage>
</organism>
<dbReference type="KEGG" id="mhu:Mhun_0065"/>
<sequence>MDRIVTFLLLLVSALLLVPGCIAEEQVAPEATEVVPEVPVVEEATEEVVEEVAGEVQAEEVTEVVAEELPVYNVTADVNSTEINMTVGQIAMIELPVTTDFEWNVTASEGLTIIKDIHVDAVDETVGAFHQWFVEAVAAGEQSFSGVEKKADSEETGSEYTLKILVE</sequence>
<proteinExistence type="predicted"/>
<dbReference type="EnsemblBacteria" id="ABD39843">
    <property type="protein sequence ID" value="ABD39843"/>
    <property type="gene ID" value="Mhun_0065"/>
</dbReference>
<feature type="domain" description="Proteinase inhibitor I42 chagasin" evidence="3">
    <location>
        <begin position="84"/>
        <end position="164"/>
    </location>
</feature>
<dbReference type="AlphaFoldDB" id="Q2FMW4"/>
<dbReference type="Proteomes" id="UP000001941">
    <property type="component" value="Chromosome"/>
</dbReference>
<keyword evidence="1" id="KW-0646">Protease inhibitor</keyword>
<dbReference type="InterPro" id="IPR018990">
    <property type="entry name" value="Prot_inh_I42_chagasin"/>
</dbReference>
<evidence type="ECO:0000259" key="3">
    <source>
        <dbReference type="Pfam" id="PF09394"/>
    </source>
</evidence>
<dbReference type="Pfam" id="PF09394">
    <property type="entry name" value="Inhibitor_I42"/>
    <property type="match status" value="1"/>
</dbReference>
<evidence type="ECO:0000256" key="2">
    <source>
        <dbReference type="ARBA" id="ARBA00022704"/>
    </source>
</evidence>
<accession>Q2FMW4</accession>
<keyword evidence="2" id="KW-0789">Thiol protease inhibitor</keyword>
<evidence type="ECO:0000256" key="1">
    <source>
        <dbReference type="ARBA" id="ARBA00022690"/>
    </source>
</evidence>
<evidence type="ECO:0000313" key="5">
    <source>
        <dbReference type="Proteomes" id="UP000001941"/>
    </source>
</evidence>
<dbReference type="RefSeq" id="WP_011447140.1">
    <property type="nucleotide sequence ID" value="NC_007796.1"/>
</dbReference>
<name>Q2FMW4_METHJ</name>
<dbReference type="OrthoDB" id="119178at2157"/>
<dbReference type="STRING" id="323259.Mhun_0065"/>
<evidence type="ECO:0000313" key="4">
    <source>
        <dbReference type="EMBL" id="ABD39843.1"/>
    </source>
</evidence>
<reference evidence="5" key="1">
    <citation type="journal article" date="2016" name="Stand. Genomic Sci.">
        <title>Complete genome sequence of Methanospirillum hungatei type strain JF1.</title>
        <authorList>
            <person name="Gunsalus R.P."/>
            <person name="Cook L.E."/>
            <person name="Crable B."/>
            <person name="Rohlin L."/>
            <person name="McDonald E."/>
            <person name="Mouttaki H."/>
            <person name="Sieber J.R."/>
            <person name="Poweleit N."/>
            <person name="Zhou H."/>
            <person name="Lapidus A.L."/>
            <person name="Daligault H.E."/>
            <person name="Land M."/>
            <person name="Gilna P."/>
            <person name="Ivanova N."/>
            <person name="Kyrpides N."/>
            <person name="Culley D.E."/>
            <person name="McInerney M.J."/>
        </authorList>
    </citation>
    <scope>NUCLEOTIDE SEQUENCE [LARGE SCALE GENOMIC DNA]</scope>
    <source>
        <strain evidence="5">ATCC 27890 / DSM 864 / NBRC 100397 / JF-1</strain>
    </source>
</reference>
<dbReference type="EMBL" id="CP000254">
    <property type="protein sequence ID" value="ABD39843.1"/>
    <property type="molecule type" value="Genomic_DNA"/>
</dbReference>
<gene>
    <name evidence="4" type="ordered locus">Mhun_0065</name>
</gene>
<dbReference type="GO" id="GO:0004869">
    <property type="term" value="F:cysteine-type endopeptidase inhibitor activity"/>
    <property type="evidence" value="ECO:0007669"/>
    <property type="project" value="UniProtKB-KW"/>
</dbReference>
<dbReference type="eggNOG" id="arCOG03544">
    <property type="taxonomic scope" value="Archaea"/>
</dbReference>
<keyword evidence="5" id="KW-1185">Reference proteome</keyword>
<dbReference type="GeneID" id="3923128"/>
<dbReference type="SUPFAM" id="SSF141066">
    <property type="entry name" value="ICP-like"/>
    <property type="match status" value="1"/>
</dbReference>
<protein>
    <recommendedName>
        <fullName evidence="3">Proteinase inhibitor I42 chagasin domain-containing protein</fullName>
    </recommendedName>
</protein>